<dbReference type="InterPro" id="IPR044730">
    <property type="entry name" value="RNase_H-like_dom_plant"/>
</dbReference>
<dbReference type="InterPro" id="IPR036397">
    <property type="entry name" value="RNaseH_sf"/>
</dbReference>
<organism evidence="2 3">
    <name type="scientific">Cinchona calisaya</name>
    <dbReference type="NCBI Taxonomy" id="153742"/>
    <lineage>
        <taxon>Eukaryota</taxon>
        <taxon>Viridiplantae</taxon>
        <taxon>Streptophyta</taxon>
        <taxon>Embryophyta</taxon>
        <taxon>Tracheophyta</taxon>
        <taxon>Spermatophyta</taxon>
        <taxon>Magnoliopsida</taxon>
        <taxon>eudicotyledons</taxon>
        <taxon>Gunneridae</taxon>
        <taxon>Pentapetalae</taxon>
        <taxon>asterids</taxon>
        <taxon>lamiids</taxon>
        <taxon>Gentianales</taxon>
        <taxon>Rubiaceae</taxon>
        <taxon>Cinchonoideae</taxon>
        <taxon>Cinchoneae</taxon>
        <taxon>Cinchona</taxon>
    </lineage>
</organism>
<dbReference type="EMBL" id="JBJUIK010000004">
    <property type="protein sequence ID" value="KAL3529292.1"/>
    <property type="molecule type" value="Genomic_DNA"/>
</dbReference>
<reference evidence="2 3" key="1">
    <citation type="submission" date="2024-11" db="EMBL/GenBank/DDBJ databases">
        <title>A near-complete genome assembly of Cinchona calisaya.</title>
        <authorList>
            <person name="Lian D.C."/>
            <person name="Zhao X.W."/>
            <person name="Wei L."/>
        </authorList>
    </citation>
    <scope>NUCLEOTIDE SEQUENCE [LARGE SCALE GENOMIC DNA]</scope>
    <source>
        <tissue evidence="2">Nenye</tissue>
    </source>
</reference>
<dbReference type="InterPro" id="IPR012337">
    <property type="entry name" value="RNaseH-like_sf"/>
</dbReference>
<evidence type="ECO:0000313" key="2">
    <source>
        <dbReference type="EMBL" id="KAL3529292.1"/>
    </source>
</evidence>
<feature type="domain" description="RNase H type-1" evidence="1">
    <location>
        <begin position="16"/>
        <end position="112"/>
    </location>
</feature>
<accession>A0ABD3AFP1</accession>
<keyword evidence="3" id="KW-1185">Reference proteome</keyword>
<comment type="caution">
    <text evidence="2">The sequence shown here is derived from an EMBL/GenBank/DDBJ whole genome shotgun (WGS) entry which is preliminary data.</text>
</comment>
<proteinExistence type="predicted"/>
<name>A0ABD3AFP1_9GENT</name>
<dbReference type="Pfam" id="PF13456">
    <property type="entry name" value="RVT_3"/>
    <property type="match status" value="1"/>
</dbReference>
<sequence>MTVAWTDPPLSMLKLNSDGSFVSEMGLASGASLVRTKTSSFVICFAYSFQHKSNLEAKALALIVGLESCLNNNLLEVLVESNSKILCQMVLGKYSIAWSLDPLIRKIHFLMS</sequence>
<dbReference type="InterPro" id="IPR053151">
    <property type="entry name" value="RNase_H-like"/>
</dbReference>
<dbReference type="CDD" id="cd06222">
    <property type="entry name" value="RNase_H_like"/>
    <property type="match status" value="1"/>
</dbReference>
<dbReference type="PANTHER" id="PTHR47723:SF19">
    <property type="entry name" value="POLYNUCLEOTIDYL TRANSFERASE, RIBONUCLEASE H-LIKE SUPERFAMILY PROTEIN"/>
    <property type="match status" value="1"/>
</dbReference>
<dbReference type="PANTHER" id="PTHR47723">
    <property type="entry name" value="OS05G0353850 PROTEIN"/>
    <property type="match status" value="1"/>
</dbReference>
<dbReference type="Proteomes" id="UP001630127">
    <property type="component" value="Unassembled WGS sequence"/>
</dbReference>
<dbReference type="AlphaFoldDB" id="A0ABD3AFP1"/>
<evidence type="ECO:0000259" key="1">
    <source>
        <dbReference type="Pfam" id="PF13456"/>
    </source>
</evidence>
<dbReference type="Gene3D" id="3.30.420.10">
    <property type="entry name" value="Ribonuclease H-like superfamily/Ribonuclease H"/>
    <property type="match status" value="1"/>
</dbReference>
<protein>
    <recommendedName>
        <fullName evidence="1">RNase H type-1 domain-containing protein</fullName>
    </recommendedName>
</protein>
<dbReference type="SUPFAM" id="SSF53098">
    <property type="entry name" value="Ribonuclease H-like"/>
    <property type="match status" value="1"/>
</dbReference>
<evidence type="ECO:0000313" key="3">
    <source>
        <dbReference type="Proteomes" id="UP001630127"/>
    </source>
</evidence>
<gene>
    <name evidence="2" type="ORF">ACH5RR_008614</name>
</gene>
<dbReference type="InterPro" id="IPR002156">
    <property type="entry name" value="RNaseH_domain"/>
</dbReference>